<proteinExistence type="predicted"/>
<dbReference type="RefSeq" id="WP_067238545.1">
    <property type="nucleotide sequence ID" value="NZ_LZMZ01000051.1"/>
</dbReference>
<protein>
    <recommendedName>
        <fullName evidence="1">DNA primase/polymerase bifunctional N-terminal domain-containing protein</fullName>
    </recommendedName>
</protein>
<feature type="domain" description="DNA primase/polymerase bifunctional N-terminal" evidence="1">
    <location>
        <begin position="8"/>
        <end position="185"/>
    </location>
</feature>
<name>A0A1B8Q8Z0_9GAMM</name>
<dbReference type="STRING" id="34059.A9308_00675"/>
<dbReference type="SMART" id="SM00943">
    <property type="entry name" value="Prim-Pol"/>
    <property type="match status" value="1"/>
</dbReference>
<comment type="caution">
    <text evidence="2">The sequence shown here is derived from an EMBL/GenBank/DDBJ whole genome shotgun (WGS) entry which is preliminary data.</text>
</comment>
<sequence length="758" mass="83571">MQSKLEYALAYAKLDWLVFPCWWVNEDHSCACGSLHCKNIGKHPIASLAPKGQLSATTDAAIITDWWTKQPNANIAIYLAGSGLCAVDIDPRNGGDFTIEELEQLHGNIDSNVLQLTGGGGEHRVFFAPDGAEKLPGKLGRGVDMKHNGYIIAAPSNHVSGNVYTWEMSCDPLDGAVPSPLPDWIRSHNPNAAYANQETGSLHHGMTDEQYSDVLEALGFIDSDERDTWLSVGMALQATGDSRAFGLWRDWSATSAKFDPQDQYRVWQSFKGKGLGSIDLPTLFKLAQDAGWINARKNAPTMAVAEAFDEVNLSEKLSKKYNTQSVPRELLSLPVPILNDLAAWVEGYSREPQRQITIQTVVAIISVLCGRIYQSTEANTSSLYLLTLGDTGVGKNYAKTAIQAFLVQTDNQALLSGSGNTSSGAVFSAMIESPCHIQIMDEIGKHLQTARKQQNGQMAEAFSTLVEAYSATTSLMMPKNYSNMGRRKSERVSKQEQLVHSPAVTILGLATPAQVYENLSTVEIEDGFLNRLVVVEISEPQAPKQRSRREPLPDHLLAWADAIRHPKAHSRTALAGIDTDHSMPPACIDVVFDDDALTMFDDFYDTLREQEAAGAFVLPDMTRRWNENAMRLATALAVCANPDAPVITVELAGWALQYVTYYGKCFMEAVATKVADSEFHRLYLTTIDYIRRAGAPGITERDLSKYCRRFAASTPVQRDQVLEALKRENLAQQVSISSQNGRGRKRVAWIAEEFLDDE</sequence>
<dbReference type="InterPro" id="IPR014819">
    <property type="entry name" value="PriCT_2"/>
</dbReference>
<dbReference type="AlphaFoldDB" id="A0A1B8Q8Z0"/>
<dbReference type="InterPro" id="IPR015330">
    <property type="entry name" value="DNA_primase/pol_bifunc_N"/>
</dbReference>
<dbReference type="GO" id="GO:0016817">
    <property type="term" value="F:hydrolase activity, acting on acid anhydrides"/>
    <property type="evidence" value="ECO:0007669"/>
    <property type="project" value="InterPro"/>
</dbReference>
<organism evidence="2 3">
    <name type="scientific">Faucicola atlantae</name>
    <dbReference type="NCBI Taxonomy" id="34059"/>
    <lineage>
        <taxon>Bacteria</taxon>
        <taxon>Pseudomonadati</taxon>
        <taxon>Pseudomonadota</taxon>
        <taxon>Gammaproteobacteria</taxon>
        <taxon>Moraxellales</taxon>
        <taxon>Moraxellaceae</taxon>
        <taxon>Faucicola</taxon>
    </lineage>
</organism>
<dbReference type="Proteomes" id="UP000092508">
    <property type="component" value="Unassembled WGS sequence"/>
</dbReference>
<accession>A0A1B8Q8Z0</accession>
<evidence type="ECO:0000313" key="2">
    <source>
        <dbReference type="EMBL" id="OBX73756.1"/>
    </source>
</evidence>
<dbReference type="InterPro" id="IPR025048">
    <property type="entry name" value="DUF3987"/>
</dbReference>
<dbReference type="CDD" id="cd04859">
    <property type="entry name" value="Prim_Pol"/>
    <property type="match status" value="1"/>
</dbReference>
<evidence type="ECO:0000313" key="3">
    <source>
        <dbReference type="Proteomes" id="UP000092508"/>
    </source>
</evidence>
<dbReference type="SUPFAM" id="SSF56747">
    <property type="entry name" value="Prim-pol domain"/>
    <property type="match status" value="1"/>
</dbReference>
<reference evidence="2 3" key="1">
    <citation type="submission" date="2016-06" db="EMBL/GenBank/DDBJ databases">
        <title>Draft genome of Moraxella atlantae CCUG 66109.</title>
        <authorList>
            <person name="Salva-Serra F."/>
            <person name="Engstrom-Jakobsson H."/>
            <person name="Thorell K."/>
            <person name="Gonzales-Siles L."/>
            <person name="Karlsson R."/>
            <person name="Boulund F."/>
            <person name="Engstrand L."/>
            <person name="Kristiansson E."/>
            <person name="Moore E."/>
        </authorList>
    </citation>
    <scope>NUCLEOTIDE SEQUENCE [LARGE SCALE GENOMIC DNA]</scope>
    <source>
        <strain evidence="2 3">CCUG 66109</strain>
    </source>
</reference>
<dbReference type="Pfam" id="PF13148">
    <property type="entry name" value="DUF3987"/>
    <property type="match status" value="1"/>
</dbReference>
<gene>
    <name evidence="2" type="ORF">A9308_00675</name>
</gene>
<dbReference type="Pfam" id="PF09250">
    <property type="entry name" value="Prim-Pol"/>
    <property type="match status" value="1"/>
</dbReference>
<dbReference type="EMBL" id="LZMZ01000051">
    <property type="protein sequence ID" value="OBX73756.1"/>
    <property type="molecule type" value="Genomic_DNA"/>
</dbReference>
<dbReference type="Pfam" id="PF08707">
    <property type="entry name" value="PriCT_2"/>
    <property type="match status" value="1"/>
</dbReference>
<evidence type="ECO:0000259" key="1">
    <source>
        <dbReference type="SMART" id="SM00943"/>
    </source>
</evidence>